<dbReference type="InterPro" id="IPR011990">
    <property type="entry name" value="TPR-like_helical_dom_sf"/>
</dbReference>
<dbReference type="AlphaFoldDB" id="A0A1W5ZY13"/>
<evidence type="ECO:0000313" key="4">
    <source>
        <dbReference type="Proteomes" id="UP000192527"/>
    </source>
</evidence>
<dbReference type="InterPro" id="IPR036361">
    <property type="entry name" value="SAP_dom_sf"/>
</dbReference>
<dbReference type="STRING" id="402384.HM131_15825"/>
<dbReference type="Gene3D" id="1.10.720.30">
    <property type="entry name" value="SAP domain"/>
    <property type="match status" value="1"/>
</dbReference>
<keyword evidence="1" id="KW-0175">Coiled coil</keyword>
<gene>
    <name evidence="3" type="ORF">HM131_15825</name>
</gene>
<reference evidence="3 4" key="1">
    <citation type="submission" date="2017-04" db="EMBL/GenBank/DDBJ databases">
        <title>The whole genome sequencing and assembly of Halobacillus mangrovi strain.</title>
        <authorList>
            <person name="Lee S.-J."/>
            <person name="Park M.-K."/>
            <person name="Kim J.-Y."/>
            <person name="Lee Y.-J."/>
            <person name="Yi H."/>
            <person name="Bahn Y.-S."/>
            <person name="Kim J.F."/>
            <person name="Lee D.-W."/>
        </authorList>
    </citation>
    <scope>NUCLEOTIDE SEQUENCE [LARGE SCALE GENOMIC DNA]</scope>
    <source>
        <strain evidence="3 4">KTB 131</strain>
    </source>
</reference>
<dbReference type="RefSeq" id="WP_085030687.1">
    <property type="nucleotide sequence ID" value="NZ_CP020772.1"/>
</dbReference>
<dbReference type="Proteomes" id="UP000192527">
    <property type="component" value="Chromosome"/>
</dbReference>
<name>A0A1W5ZY13_9BACI</name>
<organism evidence="3 4">
    <name type="scientific">Halobacillus mangrovi</name>
    <dbReference type="NCBI Taxonomy" id="402384"/>
    <lineage>
        <taxon>Bacteria</taxon>
        <taxon>Bacillati</taxon>
        <taxon>Bacillota</taxon>
        <taxon>Bacilli</taxon>
        <taxon>Bacillales</taxon>
        <taxon>Bacillaceae</taxon>
        <taxon>Halobacillus</taxon>
    </lineage>
</organism>
<protein>
    <recommendedName>
        <fullName evidence="2">SAP domain-containing protein</fullName>
    </recommendedName>
</protein>
<evidence type="ECO:0000313" key="3">
    <source>
        <dbReference type="EMBL" id="ARI78228.1"/>
    </source>
</evidence>
<keyword evidence="4" id="KW-1185">Reference proteome</keyword>
<sequence length="492" mass="57708">MGLFELLKKAFKESTLPKSAEKITVKPTIEVRKRYDKETKRYDDEQSQNKSFSTKDSIFERQVDRNLNGIELEKEGNVDDAISLYELNIAERFEGNHPYDSLASIYRERKQYDEEIRVLERAIEVFAELELTSPRQDVTPKLQRFRERLEQTKDIKEVSTEKLSNGLFPGEVILIDWISGKPQNVRIPRFFYERYGVNAEESLKKLVKEGYLTEGTPFDSLVSLTIPELKELLRTKQLKVGGKKAELISRIREHFTEEEVKSLVGDNPVLTIAPKGEATLNEFYYIVPAHRHPSSDGAYNVASAIRHVKKFDYNPPNGDISFTLIHEQVGKHAINRKYGLMRNSIRCLAEQLERENRYDDALFHYLRVFISEASGMWNGNRLSLVRNLLIDWFPSYKPVKGLAERLEMSDKELRDMFDYTWGRTRGELSYHYLTKDECYRCLQLAMEKNEKELENLYNHAYERLKAEHDDDSFYKAYGVYFPFDHNERFGSY</sequence>
<dbReference type="Pfam" id="PF02037">
    <property type="entry name" value="SAP"/>
    <property type="match status" value="1"/>
</dbReference>
<proteinExistence type="predicted"/>
<dbReference type="SUPFAM" id="SSF48452">
    <property type="entry name" value="TPR-like"/>
    <property type="match status" value="1"/>
</dbReference>
<dbReference type="Gene3D" id="1.25.40.10">
    <property type="entry name" value="Tetratricopeptide repeat domain"/>
    <property type="match status" value="1"/>
</dbReference>
<dbReference type="SUPFAM" id="SSF68906">
    <property type="entry name" value="SAP domain"/>
    <property type="match status" value="1"/>
</dbReference>
<dbReference type="SMART" id="SM00513">
    <property type="entry name" value="SAP"/>
    <property type="match status" value="1"/>
</dbReference>
<evidence type="ECO:0000259" key="2">
    <source>
        <dbReference type="PROSITE" id="PS50800"/>
    </source>
</evidence>
<dbReference type="InterPro" id="IPR003034">
    <property type="entry name" value="SAP_dom"/>
</dbReference>
<accession>A0A1W5ZY13</accession>
<feature type="domain" description="SAP" evidence="2">
    <location>
        <begin position="221"/>
        <end position="255"/>
    </location>
</feature>
<feature type="coiled-coil region" evidence="1">
    <location>
        <begin position="102"/>
        <end position="162"/>
    </location>
</feature>
<dbReference type="PROSITE" id="PS50800">
    <property type="entry name" value="SAP"/>
    <property type="match status" value="1"/>
</dbReference>
<dbReference type="KEGG" id="hmn:HM131_15825"/>
<dbReference type="EMBL" id="CP020772">
    <property type="protein sequence ID" value="ARI78228.1"/>
    <property type="molecule type" value="Genomic_DNA"/>
</dbReference>
<evidence type="ECO:0000256" key="1">
    <source>
        <dbReference type="SAM" id="Coils"/>
    </source>
</evidence>